<dbReference type="PROSITE" id="PS51257">
    <property type="entry name" value="PROKAR_LIPOPROTEIN"/>
    <property type="match status" value="1"/>
</dbReference>
<evidence type="ECO:0000313" key="8">
    <source>
        <dbReference type="Proteomes" id="UP000538670"/>
    </source>
</evidence>
<evidence type="ECO:0000256" key="3">
    <source>
        <dbReference type="ARBA" id="ARBA00023237"/>
    </source>
</evidence>
<dbReference type="Proteomes" id="UP000538670">
    <property type="component" value="Unassembled WGS sequence"/>
</dbReference>
<name>A0A7W6AAP5_9SPHN</name>
<sequence>MTLTKWNAHAVRLIAGAAIGLGLTACQPASDRAANDTAEAPANLTAESNAVMADNAIAVEEEAKKSIIRPEIEPSPTPTPPAEPVERTIPFPAKGTQPDPAGLAQLDTLLADPVLALGGPITIWGHSDSAGSDAVNLTASRKRAEAVRDYLVEKGVTAERITVIALGEARPIAPNRKLDGSDDPEGRDKNRRVEIKVDLPTPAPSPPAETPAAR</sequence>
<feature type="compositionally biased region" description="Pro residues" evidence="5">
    <location>
        <begin position="201"/>
        <end position="214"/>
    </location>
</feature>
<feature type="region of interest" description="Disordered" evidence="5">
    <location>
        <begin position="168"/>
        <end position="214"/>
    </location>
</feature>
<comment type="subcellular location">
    <subcellularLocation>
        <location evidence="1">Cell outer membrane</location>
    </subcellularLocation>
</comment>
<dbReference type="InterPro" id="IPR006664">
    <property type="entry name" value="OMP_bac"/>
</dbReference>
<evidence type="ECO:0000256" key="2">
    <source>
        <dbReference type="ARBA" id="ARBA00023136"/>
    </source>
</evidence>
<evidence type="ECO:0000256" key="4">
    <source>
        <dbReference type="PROSITE-ProRule" id="PRU00473"/>
    </source>
</evidence>
<reference evidence="7 8" key="1">
    <citation type="submission" date="2020-08" db="EMBL/GenBank/DDBJ databases">
        <title>Genomic Encyclopedia of Type Strains, Phase IV (KMG-IV): sequencing the most valuable type-strain genomes for metagenomic binning, comparative biology and taxonomic classification.</title>
        <authorList>
            <person name="Goeker M."/>
        </authorList>
    </citation>
    <scope>NUCLEOTIDE SEQUENCE [LARGE SCALE GENOMIC DNA]</scope>
    <source>
        <strain evidence="7 8">DSM 19512</strain>
    </source>
</reference>
<dbReference type="PANTHER" id="PTHR30329:SF21">
    <property type="entry name" value="LIPOPROTEIN YIAD-RELATED"/>
    <property type="match status" value="1"/>
</dbReference>
<dbReference type="AlphaFoldDB" id="A0A7W6AAP5"/>
<dbReference type="GO" id="GO:0009279">
    <property type="term" value="C:cell outer membrane"/>
    <property type="evidence" value="ECO:0007669"/>
    <property type="project" value="UniProtKB-SubCell"/>
</dbReference>
<feature type="compositionally biased region" description="Basic and acidic residues" evidence="5">
    <location>
        <begin position="176"/>
        <end position="197"/>
    </location>
</feature>
<proteinExistence type="predicted"/>
<dbReference type="RefSeq" id="WP_183951982.1">
    <property type="nucleotide sequence ID" value="NZ_JACIDH010000009.1"/>
</dbReference>
<dbReference type="CDD" id="cd07185">
    <property type="entry name" value="OmpA_C-like"/>
    <property type="match status" value="1"/>
</dbReference>
<dbReference type="PROSITE" id="PS51123">
    <property type="entry name" value="OMPA_2"/>
    <property type="match status" value="1"/>
</dbReference>
<dbReference type="InterPro" id="IPR050330">
    <property type="entry name" value="Bact_OuterMem_StrucFunc"/>
</dbReference>
<evidence type="ECO:0000256" key="1">
    <source>
        <dbReference type="ARBA" id="ARBA00004442"/>
    </source>
</evidence>
<dbReference type="InterPro" id="IPR006665">
    <property type="entry name" value="OmpA-like"/>
</dbReference>
<accession>A0A7W6AAP5</accession>
<organism evidence="7 8">
    <name type="scientific">Sphingomonas pseudosanguinis</name>
    <dbReference type="NCBI Taxonomy" id="413712"/>
    <lineage>
        <taxon>Bacteria</taxon>
        <taxon>Pseudomonadati</taxon>
        <taxon>Pseudomonadota</taxon>
        <taxon>Alphaproteobacteria</taxon>
        <taxon>Sphingomonadales</taxon>
        <taxon>Sphingomonadaceae</taxon>
        <taxon>Sphingomonas</taxon>
    </lineage>
</organism>
<dbReference type="EMBL" id="JACIDH010000009">
    <property type="protein sequence ID" value="MBB3879832.1"/>
    <property type="molecule type" value="Genomic_DNA"/>
</dbReference>
<comment type="caution">
    <text evidence="7">The sequence shown here is derived from an EMBL/GenBank/DDBJ whole genome shotgun (WGS) entry which is preliminary data.</text>
</comment>
<keyword evidence="8" id="KW-1185">Reference proteome</keyword>
<gene>
    <name evidence="7" type="ORF">GGR48_002266</name>
</gene>
<evidence type="ECO:0000259" key="6">
    <source>
        <dbReference type="PROSITE" id="PS51123"/>
    </source>
</evidence>
<dbReference type="SUPFAM" id="SSF103088">
    <property type="entry name" value="OmpA-like"/>
    <property type="match status" value="1"/>
</dbReference>
<dbReference type="Pfam" id="PF00691">
    <property type="entry name" value="OmpA"/>
    <property type="match status" value="1"/>
</dbReference>
<evidence type="ECO:0000313" key="7">
    <source>
        <dbReference type="EMBL" id="MBB3879832.1"/>
    </source>
</evidence>
<dbReference type="InterPro" id="IPR036737">
    <property type="entry name" value="OmpA-like_sf"/>
</dbReference>
<dbReference type="Gene3D" id="3.30.1330.60">
    <property type="entry name" value="OmpA-like domain"/>
    <property type="match status" value="1"/>
</dbReference>
<keyword evidence="3" id="KW-0998">Cell outer membrane</keyword>
<protein>
    <submittedName>
        <fullName evidence="7">OOP family OmpA-OmpF porin</fullName>
    </submittedName>
</protein>
<dbReference type="PRINTS" id="PR01021">
    <property type="entry name" value="OMPADOMAIN"/>
</dbReference>
<feature type="domain" description="OmpA-like" evidence="6">
    <location>
        <begin position="78"/>
        <end position="201"/>
    </location>
</feature>
<dbReference type="PANTHER" id="PTHR30329">
    <property type="entry name" value="STATOR ELEMENT OF FLAGELLAR MOTOR COMPLEX"/>
    <property type="match status" value="1"/>
</dbReference>
<evidence type="ECO:0000256" key="5">
    <source>
        <dbReference type="SAM" id="MobiDB-lite"/>
    </source>
</evidence>
<keyword evidence="2 4" id="KW-0472">Membrane</keyword>